<gene>
    <name evidence="2" type="ORF">CAL19_15470</name>
</gene>
<name>A0A261QWX5_9BORD</name>
<protein>
    <submittedName>
        <fullName evidence="2">Glyoxalase</fullName>
    </submittedName>
</protein>
<proteinExistence type="predicted"/>
<evidence type="ECO:0000313" key="3">
    <source>
        <dbReference type="Proteomes" id="UP000216947"/>
    </source>
</evidence>
<dbReference type="Pfam" id="PF18029">
    <property type="entry name" value="Glyoxalase_6"/>
    <property type="match status" value="1"/>
</dbReference>
<reference evidence="3" key="1">
    <citation type="submission" date="2017-05" db="EMBL/GenBank/DDBJ databases">
        <title>Complete and WGS of Bordetella genogroups.</title>
        <authorList>
            <person name="Spilker T."/>
            <person name="Lipuma J."/>
        </authorList>
    </citation>
    <scope>NUCLEOTIDE SEQUENCE [LARGE SCALE GENOMIC DNA]</scope>
    <source>
        <strain evidence="3">AU18089</strain>
    </source>
</reference>
<accession>A0A261QWX5</accession>
<sequence length="140" mass="15041">MHVLINIDVDDLDRAVQFYRDAFGLETTRRFGGDGVEMLGAGAPIYLLRKAQGTRPAGTVTGGRDYARHWTPIHLDFVVDDLDTATDKAVAAGAILESPPQSHAWGRIAHLSDPFGHGVCILQFLGQGYDAVSTPGNSPP</sequence>
<dbReference type="RefSeq" id="WP_094797294.1">
    <property type="nucleotide sequence ID" value="NZ_NEVK01000007.1"/>
</dbReference>
<keyword evidence="3" id="KW-1185">Reference proteome</keyword>
<dbReference type="PROSITE" id="PS51819">
    <property type="entry name" value="VOC"/>
    <property type="match status" value="1"/>
</dbReference>
<dbReference type="PANTHER" id="PTHR36503">
    <property type="entry name" value="BLR2520 PROTEIN"/>
    <property type="match status" value="1"/>
</dbReference>
<dbReference type="EMBL" id="NEVK01000007">
    <property type="protein sequence ID" value="OZI17231.1"/>
    <property type="molecule type" value="Genomic_DNA"/>
</dbReference>
<dbReference type="PANTHER" id="PTHR36503:SF3">
    <property type="entry name" value="BLR0126 PROTEIN"/>
    <property type="match status" value="1"/>
</dbReference>
<organism evidence="2 3">
    <name type="scientific">Bordetella genomosp. 7</name>
    <dbReference type="NCBI Taxonomy" id="1416805"/>
    <lineage>
        <taxon>Bacteria</taxon>
        <taxon>Pseudomonadati</taxon>
        <taxon>Pseudomonadota</taxon>
        <taxon>Betaproteobacteria</taxon>
        <taxon>Burkholderiales</taxon>
        <taxon>Alcaligenaceae</taxon>
        <taxon>Bordetella</taxon>
    </lineage>
</organism>
<dbReference type="InterPro" id="IPR041581">
    <property type="entry name" value="Glyoxalase_6"/>
</dbReference>
<dbReference type="InterPro" id="IPR029068">
    <property type="entry name" value="Glyas_Bleomycin-R_OHBP_Dase"/>
</dbReference>
<dbReference type="Gene3D" id="3.10.180.10">
    <property type="entry name" value="2,3-Dihydroxybiphenyl 1,2-Dioxygenase, domain 1"/>
    <property type="match status" value="1"/>
</dbReference>
<comment type="caution">
    <text evidence="2">The sequence shown here is derived from an EMBL/GenBank/DDBJ whole genome shotgun (WGS) entry which is preliminary data.</text>
</comment>
<dbReference type="Proteomes" id="UP000216947">
    <property type="component" value="Unassembled WGS sequence"/>
</dbReference>
<evidence type="ECO:0000313" key="2">
    <source>
        <dbReference type="EMBL" id="OZI17231.1"/>
    </source>
</evidence>
<evidence type="ECO:0000259" key="1">
    <source>
        <dbReference type="PROSITE" id="PS51819"/>
    </source>
</evidence>
<dbReference type="AlphaFoldDB" id="A0A261QWX5"/>
<dbReference type="InterPro" id="IPR037523">
    <property type="entry name" value="VOC_core"/>
</dbReference>
<dbReference type="SUPFAM" id="SSF54593">
    <property type="entry name" value="Glyoxalase/Bleomycin resistance protein/Dihydroxybiphenyl dioxygenase"/>
    <property type="match status" value="1"/>
</dbReference>
<feature type="domain" description="VOC" evidence="1">
    <location>
        <begin position="1"/>
        <end position="124"/>
    </location>
</feature>